<sequence length="72" mass="8043">MRCDRSVTVELLCWKARVRLEYYKSQHALGAAGHCYRGLVFHPFSITVGAQAQGCESTRIQLCHSTCVSLAQ</sequence>
<organism evidence="1 2">
    <name type="scientific">Engystomops pustulosus</name>
    <name type="common">Tungara frog</name>
    <name type="synonym">Physalaemus pustulosus</name>
    <dbReference type="NCBI Taxonomy" id="76066"/>
    <lineage>
        <taxon>Eukaryota</taxon>
        <taxon>Metazoa</taxon>
        <taxon>Chordata</taxon>
        <taxon>Craniata</taxon>
        <taxon>Vertebrata</taxon>
        <taxon>Euteleostomi</taxon>
        <taxon>Amphibia</taxon>
        <taxon>Batrachia</taxon>
        <taxon>Anura</taxon>
        <taxon>Neobatrachia</taxon>
        <taxon>Hyloidea</taxon>
        <taxon>Leptodactylidae</taxon>
        <taxon>Leiuperinae</taxon>
        <taxon>Engystomops</taxon>
    </lineage>
</organism>
<keyword evidence="2" id="KW-1185">Reference proteome</keyword>
<comment type="caution">
    <text evidence="1">The sequence shown here is derived from an EMBL/GenBank/DDBJ whole genome shotgun (WGS) entry which is preliminary data.</text>
</comment>
<evidence type="ECO:0000313" key="1">
    <source>
        <dbReference type="EMBL" id="KAG8538929.1"/>
    </source>
</evidence>
<evidence type="ECO:0000313" key="2">
    <source>
        <dbReference type="Proteomes" id="UP000824782"/>
    </source>
</evidence>
<proteinExistence type="predicted"/>
<protein>
    <submittedName>
        <fullName evidence="1">Uncharacterized protein</fullName>
    </submittedName>
</protein>
<name>A0AAV6YNA5_ENGPU</name>
<accession>A0AAV6YNA5</accession>
<dbReference type="Proteomes" id="UP000824782">
    <property type="component" value="Unassembled WGS sequence"/>
</dbReference>
<reference evidence="1" key="1">
    <citation type="thesis" date="2020" institute="ProQuest LLC" country="789 East Eisenhower Parkway, Ann Arbor, MI, USA">
        <title>Comparative Genomics and Chromosome Evolution.</title>
        <authorList>
            <person name="Mudd A.B."/>
        </authorList>
    </citation>
    <scope>NUCLEOTIDE SEQUENCE</scope>
    <source>
        <strain evidence="1">237g6f4</strain>
        <tissue evidence="1">Blood</tissue>
    </source>
</reference>
<gene>
    <name evidence="1" type="ORF">GDO81_021751</name>
</gene>
<dbReference type="AlphaFoldDB" id="A0AAV6YNA5"/>
<dbReference type="EMBL" id="WNYA01017540">
    <property type="protein sequence ID" value="KAG8538929.1"/>
    <property type="molecule type" value="Genomic_DNA"/>
</dbReference>